<evidence type="ECO:0000313" key="3">
    <source>
        <dbReference type="Proteomes" id="UP001189429"/>
    </source>
</evidence>
<organism evidence="2 3">
    <name type="scientific">Prorocentrum cordatum</name>
    <dbReference type="NCBI Taxonomy" id="2364126"/>
    <lineage>
        <taxon>Eukaryota</taxon>
        <taxon>Sar</taxon>
        <taxon>Alveolata</taxon>
        <taxon>Dinophyceae</taxon>
        <taxon>Prorocentrales</taxon>
        <taxon>Prorocentraceae</taxon>
        <taxon>Prorocentrum</taxon>
    </lineage>
</organism>
<accession>A0ABN9Y0B5</accession>
<dbReference type="EMBL" id="CAUYUJ010021615">
    <property type="protein sequence ID" value="CAK0905865.1"/>
    <property type="molecule type" value="Genomic_DNA"/>
</dbReference>
<dbReference type="Proteomes" id="UP001189429">
    <property type="component" value="Unassembled WGS sequence"/>
</dbReference>
<name>A0ABN9Y0B5_9DINO</name>
<gene>
    <name evidence="2" type="ORF">PCOR1329_LOCUS81422</name>
</gene>
<reference evidence="2" key="1">
    <citation type="submission" date="2023-10" db="EMBL/GenBank/DDBJ databases">
        <authorList>
            <person name="Chen Y."/>
            <person name="Shah S."/>
            <person name="Dougan E. K."/>
            <person name="Thang M."/>
            <person name="Chan C."/>
        </authorList>
    </citation>
    <scope>NUCLEOTIDE SEQUENCE [LARGE SCALE GENOMIC DNA]</scope>
</reference>
<proteinExistence type="predicted"/>
<sequence>MTSPYHVLIGRGDLPASDLDEALRHGSSEDLHLSFSVRAVGAPIMGDEFCNREGEVIGQAVVCMSACMDEKIMPSRFLPDWGHGDAGAESLPKLGPAAARPNGMGRQT</sequence>
<keyword evidence="3" id="KW-1185">Reference proteome</keyword>
<protein>
    <submittedName>
        <fullName evidence="2">Uncharacterized protein</fullName>
    </submittedName>
</protein>
<feature type="region of interest" description="Disordered" evidence="1">
    <location>
        <begin position="88"/>
        <end position="108"/>
    </location>
</feature>
<evidence type="ECO:0000313" key="2">
    <source>
        <dbReference type="EMBL" id="CAK0905865.1"/>
    </source>
</evidence>
<comment type="caution">
    <text evidence="2">The sequence shown here is derived from an EMBL/GenBank/DDBJ whole genome shotgun (WGS) entry which is preliminary data.</text>
</comment>
<evidence type="ECO:0000256" key="1">
    <source>
        <dbReference type="SAM" id="MobiDB-lite"/>
    </source>
</evidence>